<evidence type="ECO:0000313" key="2">
    <source>
        <dbReference type="EMBL" id="KGO94758.1"/>
    </source>
</evidence>
<dbReference type="EMBL" id="JRLY01000001">
    <property type="protein sequence ID" value="KGO94758.1"/>
    <property type="molecule type" value="Genomic_DNA"/>
</dbReference>
<accession>A0A0A2MTH7</accession>
<protein>
    <submittedName>
        <fullName evidence="2">Damage-inducible protein DinB</fullName>
    </submittedName>
</protein>
<dbReference type="InterPro" id="IPR034660">
    <property type="entry name" value="DinB/YfiT-like"/>
</dbReference>
<dbReference type="InterPro" id="IPR024775">
    <property type="entry name" value="DinB-like"/>
</dbReference>
<evidence type="ECO:0000313" key="3">
    <source>
        <dbReference type="Proteomes" id="UP000030111"/>
    </source>
</evidence>
<dbReference type="STRING" id="1121898.GCA_000422725_00712"/>
<dbReference type="RefSeq" id="WP_026992138.1">
    <property type="nucleotide sequence ID" value="NZ_JRLY01000001.1"/>
</dbReference>
<dbReference type="SUPFAM" id="SSF109854">
    <property type="entry name" value="DinB/YfiT-like putative metalloenzymes"/>
    <property type="match status" value="1"/>
</dbReference>
<keyword evidence="3" id="KW-1185">Reference proteome</keyword>
<name>A0A0A2MTH7_9FLAO</name>
<sequence length="173" mass="20128">MRITDIQPDEYAEYQQAYISLVDDAWSLIEELEVSVHAFIKFVQDIPMDKYDYRYAKGKWTIKDIIQHLIDTERIFAYRALRFARNDSTALAGFEENAYAAVAHGADRKLQDMLVELALVRQCTIALFKSFTEEDLLRRGVASGYTLSVRAVGFIIIGHQNHHMKIFKERYLE</sequence>
<evidence type="ECO:0000259" key="1">
    <source>
        <dbReference type="Pfam" id="PF12867"/>
    </source>
</evidence>
<dbReference type="Gene3D" id="1.20.120.450">
    <property type="entry name" value="dinb family like domain"/>
    <property type="match status" value="1"/>
</dbReference>
<dbReference type="Pfam" id="PF12867">
    <property type="entry name" value="DinB_2"/>
    <property type="match status" value="1"/>
</dbReference>
<proteinExistence type="predicted"/>
<dbReference type="OrthoDB" id="9793216at2"/>
<gene>
    <name evidence="2" type="ORF">Q766_01190</name>
</gene>
<dbReference type="Proteomes" id="UP000030111">
    <property type="component" value="Unassembled WGS sequence"/>
</dbReference>
<dbReference type="eggNOG" id="COG2318">
    <property type="taxonomic scope" value="Bacteria"/>
</dbReference>
<comment type="caution">
    <text evidence="2">The sequence shown here is derived from an EMBL/GenBank/DDBJ whole genome shotgun (WGS) entry which is preliminary data.</text>
</comment>
<dbReference type="AlphaFoldDB" id="A0A0A2MTH7"/>
<feature type="domain" description="DinB-like" evidence="1">
    <location>
        <begin position="32"/>
        <end position="165"/>
    </location>
</feature>
<organism evidence="2 3">
    <name type="scientific">Flavobacterium subsaxonicum WB 4.1-42 = DSM 21790</name>
    <dbReference type="NCBI Taxonomy" id="1121898"/>
    <lineage>
        <taxon>Bacteria</taxon>
        <taxon>Pseudomonadati</taxon>
        <taxon>Bacteroidota</taxon>
        <taxon>Flavobacteriia</taxon>
        <taxon>Flavobacteriales</taxon>
        <taxon>Flavobacteriaceae</taxon>
        <taxon>Flavobacterium</taxon>
    </lineage>
</organism>
<reference evidence="2 3" key="1">
    <citation type="submission" date="2013-09" db="EMBL/GenBank/DDBJ databases">
        <authorList>
            <person name="Zeng Z."/>
            <person name="Chen C."/>
        </authorList>
    </citation>
    <scope>NUCLEOTIDE SEQUENCE [LARGE SCALE GENOMIC DNA]</scope>
    <source>
        <strain evidence="2 3">WB 4.1-42</strain>
    </source>
</reference>